<dbReference type="PANTHER" id="PTHR42085">
    <property type="entry name" value="F-BOX DOMAIN-CONTAINING PROTEIN"/>
    <property type="match status" value="1"/>
</dbReference>
<sequence length="330" mass="38042">MANSSGSVSTKKWAGHHDFVSTDEGALEWWDSWERNRQDVIARLAALRVPANPDPHSPLLQLPAELRLAIYDAIFEPLVQQPEHMDTFVLPSEWPKIDLSTHTSILRTCHQLRSEAQAYFEKQYLPRLTLHFENLPDMHHFTKVAAELGPAYQNVRVCVHNCALSAWYFHNDGDQNVLDALRSAASDMGTFIEDQATATWRRKFERPIKRFFYAEKLDPLIRLDHPHKMKLSDHRWSMSIPRTRLGKKVDVLQLPMFDSPLSISIHQIRGHEETTYAVISGRAKDLLWPRSDTGIAHANLCRLTCKEYRDSIRGDGFARKERAKLDSLEQ</sequence>
<comment type="caution">
    <text evidence="1">The sequence shown here is derived from an EMBL/GenBank/DDBJ whole genome shotgun (WGS) entry which is preliminary data.</text>
</comment>
<organism evidence="1 2">
    <name type="scientific">Oleoguttula mirabilis</name>
    <dbReference type="NCBI Taxonomy" id="1507867"/>
    <lineage>
        <taxon>Eukaryota</taxon>
        <taxon>Fungi</taxon>
        <taxon>Dikarya</taxon>
        <taxon>Ascomycota</taxon>
        <taxon>Pezizomycotina</taxon>
        <taxon>Dothideomycetes</taxon>
        <taxon>Dothideomycetidae</taxon>
        <taxon>Mycosphaerellales</taxon>
        <taxon>Teratosphaeriaceae</taxon>
        <taxon>Oleoguttula</taxon>
    </lineage>
</organism>
<accession>A0AAV9JNS7</accession>
<protein>
    <submittedName>
        <fullName evidence="1">Uncharacterized protein</fullName>
    </submittedName>
</protein>
<proteinExistence type="predicted"/>
<keyword evidence="2" id="KW-1185">Reference proteome</keyword>
<gene>
    <name evidence="1" type="ORF">LTR36_001283</name>
</gene>
<dbReference type="Proteomes" id="UP001324427">
    <property type="component" value="Unassembled WGS sequence"/>
</dbReference>
<reference evidence="1 2" key="1">
    <citation type="submission" date="2021-11" db="EMBL/GenBank/DDBJ databases">
        <title>Black yeast isolated from Biological Soil Crust.</title>
        <authorList>
            <person name="Kurbessoian T."/>
        </authorList>
    </citation>
    <scope>NUCLEOTIDE SEQUENCE [LARGE SCALE GENOMIC DNA]</scope>
    <source>
        <strain evidence="1 2">CCFEE 5522</strain>
    </source>
</reference>
<dbReference type="InterPro" id="IPR038883">
    <property type="entry name" value="AN11006-like"/>
</dbReference>
<dbReference type="PANTHER" id="PTHR42085:SF1">
    <property type="entry name" value="F-BOX DOMAIN-CONTAINING PROTEIN"/>
    <property type="match status" value="1"/>
</dbReference>
<evidence type="ECO:0000313" key="1">
    <source>
        <dbReference type="EMBL" id="KAK4547062.1"/>
    </source>
</evidence>
<evidence type="ECO:0000313" key="2">
    <source>
        <dbReference type="Proteomes" id="UP001324427"/>
    </source>
</evidence>
<name>A0AAV9JNS7_9PEZI</name>
<dbReference type="AlphaFoldDB" id="A0AAV9JNS7"/>
<dbReference type="EMBL" id="JAVFHQ010000012">
    <property type="protein sequence ID" value="KAK4547062.1"/>
    <property type="molecule type" value="Genomic_DNA"/>
</dbReference>